<evidence type="ECO:0000313" key="8">
    <source>
        <dbReference type="Proteomes" id="UP000655225"/>
    </source>
</evidence>
<reference evidence="7 8" key="1">
    <citation type="submission" date="2020-04" db="EMBL/GenBank/DDBJ databases">
        <title>Plant Genome Project.</title>
        <authorList>
            <person name="Zhang R.-G."/>
        </authorList>
    </citation>
    <scope>NUCLEOTIDE SEQUENCE [LARGE SCALE GENOMIC DNA]</scope>
    <source>
        <strain evidence="7">YNK0</strain>
        <tissue evidence="7">Leaf</tissue>
    </source>
</reference>
<dbReference type="PROSITE" id="PS50135">
    <property type="entry name" value="ZF_ZZ_2"/>
    <property type="match status" value="1"/>
</dbReference>
<keyword evidence="3" id="KW-0862">Zinc</keyword>
<dbReference type="Pfam" id="PF24932">
    <property type="entry name" value="UBA_NBR1_C"/>
    <property type="match status" value="1"/>
</dbReference>
<dbReference type="AlphaFoldDB" id="A0A835D4N1"/>
<sequence length="417" mass="46678">MDNAKNNQKESDGHLSWNSIASATSASPSNPLLPFNLQASRASEASVPHYSALNGDSSKQLPDGNGNFSASQIGFNHQDNHTISGQQIFSDVMHPSRYNFVHPFKRSCNYGDRMVRIHKGVRCDVCGIQPITGPWFKSKVKKDYDMCRLCFSEMGNEAEYIRMDCPLSSPRPFFGFVLTVANGSYTRFPWSPSLWTRNLTFTFTAPERPGRYISYWRMALPSGQKFGQQIWVLIEVDTSLKGSLSDWFHGLDLNLTPEISGEEGQEITDVNVEPAERSPNITAEFVKPMVIGKPNKDRELDFPVNDGLLVGSGVSVPVPPTVPASKSHPIIDFSVVPSEPYPVTDVPTSSGDINKSNTVEKTFMKSVKQIGFKQIDLNKDISRMNEYNLKQSEDDLCGVLEWDPFLEEMVKYFGKHE</sequence>
<dbReference type="Gene3D" id="3.30.60.90">
    <property type="match status" value="1"/>
</dbReference>
<keyword evidence="8" id="KW-1185">Reference proteome</keyword>
<dbReference type="PANTHER" id="PTHR20930:SF0">
    <property type="entry name" value="PROTEIN ILRUN"/>
    <property type="match status" value="1"/>
</dbReference>
<dbReference type="InterPro" id="IPR000433">
    <property type="entry name" value="Znf_ZZ"/>
</dbReference>
<dbReference type="OrthoDB" id="661148at2759"/>
<dbReference type="Proteomes" id="UP000655225">
    <property type="component" value="Unassembled WGS sequence"/>
</dbReference>
<name>A0A835D4N1_TETSI</name>
<dbReference type="Gene3D" id="2.60.40.10">
    <property type="entry name" value="Immunoglobulins"/>
    <property type="match status" value="1"/>
</dbReference>
<organism evidence="7 8">
    <name type="scientific">Tetracentron sinense</name>
    <name type="common">Spur-leaf</name>
    <dbReference type="NCBI Taxonomy" id="13715"/>
    <lineage>
        <taxon>Eukaryota</taxon>
        <taxon>Viridiplantae</taxon>
        <taxon>Streptophyta</taxon>
        <taxon>Embryophyta</taxon>
        <taxon>Tracheophyta</taxon>
        <taxon>Spermatophyta</taxon>
        <taxon>Magnoliopsida</taxon>
        <taxon>Trochodendrales</taxon>
        <taxon>Trochodendraceae</taxon>
        <taxon>Tetracentron</taxon>
    </lineage>
</organism>
<gene>
    <name evidence="7" type="ORF">HHK36_025024</name>
</gene>
<dbReference type="Pfam" id="PF16158">
    <property type="entry name" value="N_BRCA1_IG"/>
    <property type="match status" value="1"/>
</dbReference>
<dbReference type="InterPro" id="IPR043145">
    <property type="entry name" value="Znf_ZZ_sf"/>
</dbReference>
<feature type="domain" description="ZZ-type" evidence="6">
    <location>
        <begin position="118"/>
        <end position="168"/>
    </location>
</feature>
<evidence type="ECO:0000256" key="5">
    <source>
        <dbReference type="SAM" id="MobiDB-lite"/>
    </source>
</evidence>
<evidence type="ECO:0000256" key="3">
    <source>
        <dbReference type="ARBA" id="ARBA00022833"/>
    </source>
</evidence>
<dbReference type="Gene3D" id="1.10.8.10">
    <property type="entry name" value="DNA helicase RuvA subunit, C-terminal domain"/>
    <property type="match status" value="1"/>
</dbReference>
<dbReference type="EMBL" id="JABCRI010000018">
    <property type="protein sequence ID" value="KAF8390498.1"/>
    <property type="molecule type" value="Genomic_DNA"/>
</dbReference>
<evidence type="ECO:0000256" key="4">
    <source>
        <dbReference type="PROSITE-ProRule" id="PRU00228"/>
    </source>
</evidence>
<proteinExistence type="predicted"/>
<evidence type="ECO:0000256" key="2">
    <source>
        <dbReference type="ARBA" id="ARBA00022771"/>
    </source>
</evidence>
<feature type="region of interest" description="Disordered" evidence="5">
    <location>
        <begin position="48"/>
        <end position="76"/>
    </location>
</feature>
<dbReference type="InterPro" id="IPR032350">
    <property type="entry name" value="Nbr1_FW"/>
</dbReference>
<dbReference type="SMART" id="SM00291">
    <property type="entry name" value="ZnF_ZZ"/>
    <property type="match status" value="1"/>
</dbReference>
<comment type="caution">
    <text evidence="7">The sequence shown here is derived from an EMBL/GenBank/DDBJ whole genome shotgun (WGS) entry which is preliminary data.</text>
</comment>
<keyword evidence="1" id="KW-0479">Metal-binding</keyword>
<dbReference type="GO" id="GO:0008270">
    <property type="term" value="F:zinc ion binding"/>
    <property type="evidence" value="ECO:0007669"/>
    <property type="project" value="UniProtKB-KW"/>
</dbReference>
<evidence type="ECO:0000256" key="1">
    <source>
        <dbReference type="ARBA" id="ARBA00022723"/>
    </source>
</evidence>
<feature type="compositionally biased region" description="Polar residues" evidence="5">
    <location>
        <begin position="54"/>
        <end position="76"/>
    </location>
</feature>
<protein>
    <recommendedName>
        <fullName evidence="6">ZZ-type domain-containing protein</fullName>
    </recommendedName>
</protein>
<dbReference type="PANTHER" id="PTHR20930">
    <property type="entry name" value="OVARIAN CARCINOMA ANTIGEN CA125-RELATED"/>
    <property type="match status" value="1"/>
</dbReference>
<keyword evidence="2 4" id="KW-0863">Zinc-finger</keyword>
<dbReference type="Pfam" id="PF00569">
    <property type="entry name" value="ZZ"/>
    <property type="match status" value="1"/>
</dbReference>
<evidence type="ECO:0000259" key="6">
    <source>
        <dbReference type="PROSITE" id="PS50135"/>
    </source>
</evidence>
<dbReference type="InterPro" id="IPR056893">
    <property type="entry name" value="UBA_Nbr1_C"/>
</dbReference>
<evidence type="ECO:0000313" key="7">
    <source>
        <dbReference type="EMBL" id="KAF8390498.1"/>
    </source>
</evidence>
<dbReference type="SUPFAM" id="SSF57850">
    <property type="entry name" value="RING/U-box"/>
    <property type="match status" value="1"/>
</dbReference>
<accession>A0A835D4N1</accession>
<dbReference type="InterPro" id="IPR013783">
    <property type="entry name" value="Ig-like_fold"/>
</dbReference>